<dbReference type="AlphaFoldDB" id="A0A1E3XD48"/>
<sequence>MKLYKRTLSSTIKKALKTFPAVLVTGPRQAGKTTLLKMNYAKTHRYISFENPDVRDRVLDDPKGFMEFNKPPIILDEIQYVPEILNYVKTMIDENRTPGQWLLSGSQNFSLMQNISQSLAGRVAVLQLLPFSISEAQGNPGEEKNMSEIINGLFFPSEKTKILLNPY</sequence>
<dbReference type="InterPro" id="IPR027417">
    <property type="entry name" value="P-loop_NTPase"/>
</dbReference>
<dbReference type="PANTHER" id="PTHR43566:SF2">
    <property type="entry name" value="DUF4143 DOMAIN-CONTAINING PROTEIN"/>
    <property type="match status" value="1"/>
</dbReference>
<evidence type="ECO:0000259" key="1">
    <source>
        <dbReference type="Pfam" id="PF13173"/>
    </source>
</evidence>
<gene>
    <name evidence="2" type="ORF">SCARUB_01296</name>
</gene>
<feature type="domain" description="AAA" evidence="1">
    <location>
        <begin position="20"/>
        <end position="135"/>
    </location>
</feature>
<evidence type="ECO:0000313" key="2">
    <source>
        <dbReference type="EMBL" id="ODS33562.1"/>
    </source>
</evidence>
<protein>
    <recommendedName>
        <fullName evidence="1">AAA domain-containing protein</fullName>
    </recommendedName>
</protein>
<accession>A0A1E3XD48</accession>
<dbReference type="PATRIC" id="fig|1872076.5.peg.1492"/>
<evidence type="ECO:0000313" key="3">
    <source>
        <dbReference type="Proteomes" id="UP000094056"/>
    </source>
</evidence>
<dbReference type="SUPFAM" id="SSF52540">
    <property type="entry name" value="P-loop containing nucleoside triphosphate hydrolases"/>
    <property type="match status" value="1"/>
</dbReference>
<reference evidence="2 3" key="1">
    <citation type="submission" date="2016-07" db="EMBL/GenBank/DDBJ databases">
        <title>Draft genome of Scalindua rubra, obtained from a brine-seawater interface in the Red Sea, sheds light on salt adaptation in anammox bacteria.</title>
        <authorList>
            <person name="Speth D.R."/>
            <person name="Lagkouvardos I."/>
            <person name="Wang Y."/>
            <person name="Qian P.-Y."/>
            <person name="Dutilh B.E."/>
            <person name="Jetten M.S."/>
        </authorList>
    </citation>
    <scope>NUCLEOTIDE SEQUENCE [LARGE SCALE GENOMIC DNA]</scope>
    <source>
        <strain evidence="2">BSI-1</strain>
    </source>
</reference>
<dbReference type="EMBL" id="MAYW01000025">
    <property type="protein sequence ID" value="ODS33562.1"/>
    <property type="molecule type" value="Genomic_DNA"/>
</dbReference>
<dbReference type="InterPro" id="IPR041682">
    <property type="entry name" value="AAA_14"/>
</dbReference>
<dbReference type="Proteomes" id="UP000094056">
    <property type="component" value="Unassembled WGS sequence"/>
</dbReference>
<dbReference type="PANTHER" id="PTHR43566">
    <property type="entry name" value="CONSERVED PROTEIN"/>
    <property type="match status" value="1"/>
</dbReference>
<dbReference type="Pfam" id="PF13173">
    <property type="entry name" value="AAA_14"/>
    <property type="match status" value="1"/>
</dbReference>
<comment type="caution">
    <text evidence="2">The sequence shown here is derived from an EMBL/GenBank/DDBJ whole genome shotgun (WGS) entry which is preliminary data.</text>
</comment>
<organism evidence="2 3">
    <name type="scientific">Candidatus Scalindua rubra</name>
    <dbReference type="NCBI Taxonomy" id="1872076"/>
    <lineage>
        <taxon>Bacteria</taxon>
        <taxon>Pseudomonadati</taxon>
        <taxon>Planctomycetota</taxon>
        <taxon>Candidatus Brocadiia</taxon>
        <taxon>Candidatus Brocadiales</taxon>
        <taxon>Candidatus Scalinduaceae</taxon>
        <taxon>Candidatus Scalindua</taxon>
    </lineage>
</organism>
<proteinExistence type="predicted"/>
<name>A0A1E3XD48_9BACT</name>